<gene>
    <name evidence="3" type="ORF">J2Z60_001420</name>
</gene>
<dbReference type="PANTHER" id="PTHR33295">
    <property type="entry name" value="ATPASE"/>
    <property type="match status" value="1"/>
</dbReference>
<dbReference type="Gene3D" id="3.40.50.300">
    <property type="entry name" value="P-loop containing nucleotide triphosphate hydrolases"/>
    <property type="match status" value="1"/>
</dbReference>
<sequence length="397" mass="46336">MIQRPSYMKFFNEFKDSEFIKVITGVRRSGKTYLMNMFIDELKKSGVKDDQIIHINFESMQYSKIHTAQDLYDYVSVRKLDDQKNYLFFDEIQYVNEWEKAINSFRIDFDSDIYVTGSNSHLLSGELATLLSGRYVQLTIYPISFAEFFNYKNGQYFQENELFEQYLQVGGFPNSILAPSEEFRNTVLHDIFNTIMYRDVALRSTVKNERAITVLAEYMMSEVGNSVSANKIANNLKSSGFKISTDTVISYMNLLEQAFIFYKARRYDLRGKKWLQTLGKYYVVDNTLRNIQLNRSSHDNLGHTLENIVYIELLRRGYQVDVGNYDNKEINFIARKGEKIEYYQVTLQLPVGSNRETDNLRFIPDGYPKTVLSLNANDEGVIDGIQVKYVLDWLLGK</sequence>
<dbReference type="Pfam" id="PF13635">
    <property type="entry name" value="DUF4143"/>
    <property type="match status" value="1"/>
</dbReference>
<dbReference type="InterPro" id="IPR025420">
    <property type="entry name" value="DUF4143"/>
</dbReference>
<dbReference type="RefSeq" id="WP_209686983.1">
    <property type="nucleotide sequence ID" value="NZ_JAGGLU010000007.1"/>
</dbReference>
<dbReference type="Pfam" id="PF13173">
    <property type="entry name" value="AAA_14"/>
    <property type="match status" value="1"/>
</dbReference>
<evidence type="ECO:0000313" key="3">
    <source>
        <dbReference type="EMBL" id="MBP2058243.1"/>
    </source>
</evidence>
<dbReference type="SUPFAM" id="SSF52540">
    <property type="entry name" value="P-loop containing nucleoside triphosphate hydrolases"/>
    <property type="match status" value="1"/>
</dbReference>
<protein>
    <submittedName>
        <fullName evidence="3">AAA+ superfamily ATPase</fullName>
    </submittedName>
</protein>
<dbReference type="EMBL" id="JAGGLU010000007">
    <property type="protein sequence ID" value="MBP2058243.1"/>
    <property type="molecule type" value="Genomic_DNA"/>
</dbReference>
<accession>A0ABS4MF51</accession>
<evidence type="ECO:0000313" key="4">
    <source>
        <dbReference type="Proteomes" id="UP001519292"/>
    </source>
</evidence>
<reference evidence="3 4" key="1">
    <citation type="submission" date="2021-03" db="EMBL/GenBank/DDBJ databases">
        <title>Genomic Encyclopedia of Type Strains, Phase IV (KMG-IV): sequencing the most valuable type-strain genomes for metagenomic binning, comparative biology and taxonomic classification.</title>
        <authorList>
            <person name="Goeker M."/>
        </authorList>
    </citation>
    <scope>NUCLEOTIDE SEQUENCE [LARGE SCALE GENOMIC DNA]</scope>
    <source>
        <strain evidence="3 4">DSM 101872</strain>
    </source>
</reference>
<dbReference type="Proteomes" id="UP001519292">
    <property type="component" value="Unassembled WGS sequence"/>
</dbReference>
<organism evidence="3 4">
    <name type="scientific">Lactobacillus colini</name>
    <dbReference type="NCBI Taxonomy" id="1819254"/>
    <lineage>
        <taxon>Bacteria</taxon>
        <taxon>Bacillati</taxon>
        <taxon>Bacillota</taxon>
        <taxon>Bacilli</taxon>
        <taxon>Lactobacillales</taxon>
        <taxon>Lactobacillaceae</taxon>
        <taxon>Lactobacillus</taxon>
    </lineage>
</organism>
<dbReference type="InterPro" id="IPR041682">
    <property type="entry name" value="AAA_14"/>
</dbReference>
<dbReference type="PANTHER" id="PTHR33295:SF20">
    <property type="entry name" value="ATPASE"/>
    <property type="match status" value="1"/>
</dbReference>
<name>A0ABS4MF51_9LACO</name>
<evidence type="ECO:0000259" key="2">
    <source>
        <dbReference type="Pfam" id="PF13635"/>
    </source>
</evidence>
<evidence type="ECO:0000259" key="1">
    <source>
        <dbReference type="Pfam" id="PF13173"/>
    </source>
</evidence>
<feature type="domain" description="AAA" evidence="1">
    <location>
        <begin position="20"/>
        <end position="148"/>
    </location>
</feature>
<feature type="domain" description="DUF4143" evidence="2">
    <location>
        <begin position="198"/>
        <end position="342"/>
    </location>
</feature>
<proteinExistence type="predicted"/>
<comment type="caution">
    <text evidence="3">The sequence shown here is derived from an EMBL/GenBank/DDBJ whole genome shotgun (WGS) entry which is preliminary data.</text>
</comment>
<dbReference type="InterPro" id="IPR027417">
    <property type="entry name" value="P-loop_NTPase"/>
</dbReference>
<keyword evidence="4" id="KW-1185">Reference proteome</keyword>